<dbReference type="eggNOG" id="ENOG50338HF">
    <property type="taxonomic scope" value="Bacteria"/>
</dbReference>
<dbReference type="SUPFAM" id="SSF55486">
    <property type="entry name" value="Metalloproteases ('zincins'), catalytic domain"/>
    <property type="match status" value="1"/>
</dbReference>
<dbReference type="GO" id="GO:0008237">
    <property type="term" value="F:metallopeptidase activity"/>
    <property type="evidence" value="ECO:0007669"/>
    <property type="project" value="InterPro"/>
</dbReference>
<dbReference type="InterPro" id="IPR024079">
    <property type="entry name" value="MetalloPept_cat_dom_sf"/>
</dbReference>
<dbReference type="InterPro" id="IPR006311">
    <property type="entry name" value="TAT_signal"/>
</dbReference>
<dbReference type="AlphaFoldDB" id="D2PNZ1"/>
<feature type="signal peptide" evidence="1">
    <location>
        <begin position="1"/>
        <end position="32"/>
    </location>
</feature>
<keyword evidence="3" id="KW-1185">Reference proteome</keyword>
<evidence type="ECO:0000313" key="3">
    <source>
        <dbReference type="Proteomes" id="UP000007967"/>
    </source>
</evidence>
<proteinExistence type="predicted"/>
<feature type="chain" id="PRO_5003034788" description="Peptidase M10 metallopeptidase domain-containing protein" evidence="1">
    <location>
        <begin position="33"/>
        <end position="274"/>
    </location>
</feature>
<dbReference type="KEGG" id="kfl:Kfla_3754"/>
<dbReference type="HOGENOM" id="CLU_1014833_0_0_11"/>
<sequence length="274" mass="28893">MRFINRRGVAAAATALLALAAAGATWGPAASAAPVQASATTADRQAAKPKAADDEVVVVHRNALGEVNGITRYEPAGSAEKLRAELRARGVSGVLNAGEEVGTRSANLLACPTYGTAAAWCNHAWAYNQYNDPQVYFLDHTPAGYPVTDAVADWYQSPGIDSYYRWYTQGCPGNGTHCVHVYAVNSADSWYGLTTWAANAPSGPASVQLNTRLLTNATQRAKTTCHELGHALGLDHNSSTNSCLKSGTVGAGWSTHPSSQDFQVLNLLYPKAGT</sequence>
<accession>D2PNZ1</accession>
<dbReference type="OrthoDB" id="7594344at2"/>
<dbReference type="Proteomes" id="UP000007967">
    <property type="component" value="Chromosome"/>
</dbReference>
<evidence type="ECO:0000256" key="1">
    <source>
        <dbReference type="SAM" id="SignalP"/>
    </source>
</evidence>
<dbReference type="RefSeq" id="WP_012921365.1">
    <property type="nucleotide sequence ID" value="NC_013729.1"/>
</dbReference>
<reference evidence="3" key="1">
    <citation type="submission" date="2009-09" db="EMBL/GenBank/DDBJ databases">
        <title>The complete genome of Kribbella flavida DSM 17836.</title>
        <authorList>
            <consortium name="US DOE Joint Genome Institute (JGI-PGF)"/>
            <person name="Lucas S."/>
            <person name="Copeland A."/>
            <person name="Lapidus A."/>
            <person name="Glavina del Rio T."/>
            <person name="Dalin E."/>
            <person name="Tice H."/>
            <person name="Bruce D."/>
            <person name="Goodwin L."/>
            <person name="Pitluck S."/>
            <person name="Kyrpides N."/>
            <person name="Mavromatis K."/>
            <person name="Ivanova N."/>
            <person name="Saunders E."/>
            <person name="Brettin T."/>
            <person name="Detter J.C."/>
            <person name="Han C."/>
            <person name="Larimer F."/>
            <person name="Land M."/>
            <person name="Hauser L."/>
            <person name="Markowitz V."/>
            <person name="Cheng J.-F."/>
            <person name="Hugenholtz P."/>
            <person name="Woyke T."/>
            <person name="Wu D."/>
            <person name="Pukall R."/>
            <person name="Klenk H.-P."/>
            <person name="Eisen J.A."/>
        </authorList>
    </citation>
    <scope>NUCLEOTIDE SEQUENCE [LARGE SCALE GENOMIC DNA]</scope>
    <source>
        <strain evidence="3">DSM 17836 / JCM 10339 / NBRC 14399</strain>
    </source>
</reference>
<name>D2PNZ1_KRIFD</name>
<gene>
    <name evidence="2" type="ordered locus">Kfla_3754</name>
</gene>
<protein>
    <recommendedName>
        <fullName evidence="4">Peptidase M10 metallopeptidase domain-containing protein</fullName>
    </recommendedName>
</protein>
<dbReference type="Gene3D" id="3.40.390.10">
    <property type="entry name" value="Collagenase (Catalytic Domain)"/>
    <property type="match status" value="1"/>
</dbReference>
<dbReference type="EMBL" id="CP001736">
    <property type="protein sequence ID" value="ADB32809.1"/>
    <property type="molecule type" value="Genomic_DNA"/>
</dbReference>
<evidence type="ECO:0008006" key="4">
    <source>
        <dbReference type="Google" id="ProtNLM"/>
    </source>
</evidence>
<evidence type="ECO:0000313" key="2">
    <source>
        <dbReference type="EMBL" id="ADB32809.1"/>
    </source>
</evidence>
<organism evidence="2 3">
    <name type="scientific">Kribbella flavida (strain DSM 17836 / JCM 10339 / NBRC 14399)</name>
    <dbReference type="NCBI Taxonomy" id="479435"/>
    <lineage>
        <taxon>Bacteria</taxon>
        <taxon>Bacillati</taxon>
        <taxon>Actinomycetota</taxon>
        <taxon>Actinomycetes</taxon>
        <taxon>Propionibacteriales</taxon>
        <taxon>Kribbellaceae</taxon>
        <taxon>Kribbella</taxon>
    </lineage>
</organism>
<dbReference type="PROSITE" id="PS51318">
    <property type="entry name" value="TAT"/>
    <property type="match status" value="1"/>
</dbReference>
<reference evidence="2 3" key="2">
    <citation type="journal article" date="2010" name="Stand. Genomic Sci.">
        <title>Complete genome sequence of Kribbella flavida type strain (IFO 14399).</title>
        <authorList>
            <person name="Pukall R."/>
            <person name="Lapidus A."/>
            <person name="Glavina Del Rio T."/>
            <person name="Copeland A."/>
            <person name="Tice H."/>
            <person name="Cheng J.-F."/>
            <person name="Lucas S."/>
            <person name="Chen F."/>
            <person name="Nolan M."/>
            <person name="LaButti K."/>
            <person name="Pati A."/>
            <person name="Ivanova N."/>
            <person name="Mavrommatis K."/>
            <person name="Mikhailova N."/>
            <person name="Pitluck S."/>
            <person name="Bruce D."/>
            <person name="Goodwin L."/>
            <person name="Land M."/>
            <person name="Hauser L."/>
            <person name="Chang Y.-J."/>
            <person name="Jeffries C.D."/>
            <person name="Chen A."/>
            <person name="Palaniappan K."/>
            <person name="Chain P."/>
            <person name="Rohde M."/>
            <person name="Goeker M."/>
            <person name="Bristow J."/>
            <person name="Eisen J.A."/>
            <person name="Markowitz V."/>
            <person name="Hugenholtz P."/>
            <person name="Kyrpides N.C."/>
            <person name="Klenk H.-P."/>
            <person name="Brettin T."/>
        </authorList>
    </citation>
    <scope>NUCLEOTIDE SEQUENCE [LARGE SCALE GENOMIC DNA]</scope>
    <source>
        <strain evidence="3">DSM 17836 / JCM 10339 / NBRC 14399</strain>
    </source>
</reference>
<keyword evidence="1" id="KW-0732">Signal</keyword>